<reference evidence="2 3" key="1">
    <citation type="submission" date="2019-10" db="EMBL/GenBank/DDBJ databases">
        <title>Vibrio sp. nov. isolated from a shrimp pond.</title>
        <authorList>
            <person name="Gomez-Gil B."/>
            <person name="Enciso-Ibarra J."/>
            <person name="Enciso-Ibarra K."/>
            <person name="Bolan-Mejia C."/>
        </authorList>
    </citation>
    <scope>NUCLEOTIDE SEQUENCE [LARGE SCALE GENOMIC DNA]</scope>
    <source>
        <strain evidence="2 3">CAIM 722</strain>
    </source>
</reference>
<dbReference type="Proteomes" id="UP000462621">
    <property type="component" value="Unassembled WGS sequence"/>
</dbReference>
<proteinExistence type="predicted"/>
<keyword evidence="3" id="KW-1185">Reference proteome</keyword>
<accession>A0A7X4LQB5</accession>
<sequence>MQKLIETQDDQCLVFNLQGTLLAAFAAKYQPIYAEDSHSLFAFEFLPEMHFNAGEGYDSTNFFRQADDACFQAIIEQQWHQAVELVDRLNTRVSFNIDMAFIADSNFVAKIASHCRDRLVLEVNGYDLFAEQMERFIKNIRLLRAKGVEVWLNDYDARKDLHNRYLKLKIWDGIKLDADFSHHLARKVVKINFLNKLKGYAKKIVLCGVNQPELKTFSEINSVYAQGNYCSYPLSTQQVNDFYRCA</sequence>
<gene>
    <name evidence="2" type="ORF">F9817_23340</name>
</gene>
<dbReference type="Pfam" id="PF00563">
    <property type="entry name" value="EAL"/>
    <property type="match status" value="1"/>
</dbReference>
<evidence type="ECO:0000259" key="1">
    <source>
        <dbReference type="SMART" id="SM00052"/>
    </source>
</evidence>
<evidence type="ECO:0000313" key="3">
    <source>
        <dbReference type="Proteomes" id="UP000462621"/>
    </source>
</evidence>
<dbReference type="SMART" id="SM00052">
    <property type="entry name" value="EAL"/>
    <property type="match status" value="1"/>
</dbReference>
<feature type="domain" description="EAL" evidence="1">
    <location>
        <begin position="9"/>
        <end position="238"/>
    </location>
</feature>
<protein>
    <submittedName>
        <fullName evidence="2">EAL domain-containing protein</fullName>
    </submittedName>
</protein>
<dbReference type="InterPro" id="IPR001633">
    <property type="entry name" value="EAL_dom"/>
</dbReference>
<comment type="caution">
    <text evidence="2">The sequence shown here is derived from an EMBL/GenBank/DDBJ whole genome shotgun (WGS) entry which is preliminary data.</text>
</comment>
<dbReference type="InterPro" id="IPR035919">
    <property type="entry name" value="EAL_sf"/>
</dbReference>
<dbReference type="Gene3D" id="3.20.20.450">
    <property type="entry name" value="EAL domain"/>
    <property type="match status" value="1"/>
</dbReference>
<dbReference type="SUPFAM" id="SSF141868">
    <property type="entry name" value="EAL domain-like"/>
    <property type="match status" value="1"/>
</dbReference>
<organism evidence="2 3">
    <name type="scientific">Vibrio eleionomae</name>
    <dbReference type="NCBI Taxonomy" id="2653505"/>
    <lineage>
        <taxon>Bacteria</taxon>
        <taxon>Pseudomonadati</taxon>
        <taxon>Pseudomonadota</taxon>
        <taxon>Gammaproteobacteria</taxon>
        <taxon>Vibrionales</taxon>
        <taxon>Vibrionaceae</taxon>
        <taxon>Vibrio</taxon>
    </lineage>
</organism>
<dbReference type="EMBL" id="WEKT01000101">
    <property type="protein sequence ID" value="MZI96122.1"/>
    <property type="molecule type" value="Genomic_DNA"/>
</dbReference>
<evidence type="ECO:0000313" key="2">
    <source>
        <dbReference type="EMBL" id="MZI96122.1"/>
    </source>
</evidence>
<dbReference type="RefSeq" id="WP_161158614.1">
    <property type="nucleotide sequence ID" value="NZ_WEKT01000101.1"/>
</dbReference>
<dbReference type="AlphaFoldDB" id="A0A7X4LQB5"/>
<name>A0A7X4LQB5_9VIBR</name>